<dbReference type="PIRSF" id="PIRSF007580">
    <property type="entry name" value="UCP07580"/>
    <property type="match status" value="1"/>
</dbReference>
<sequence length="274" mass="31785">MTDLTVRRILIDLNTPFAVRWNGGDAFRSAFFNALSMSFPLGEQYFMDSVRAGLKTLPEDQRARFATEVQGFVGQEATHRRIHSLFNAQLTQQGFDNALERRATRRLEANAHRDVRIHVAATAATEHLTAIFADWMLSHPEALEGSEERLKTLWLWHSAEESEHRSTAFDVYHAIGGNHEWRLRLFRYITITFFSDVARQTVRNLWHDKALFRWSTWRSAASFLFGTRGLISSNRAQWREYLREDFHPGQQDGARSEQWLRDNSAQFTVVGQPT</sequence>
<dbReference type="InterPro" id="IPR016516">
    <property type="entry name" value="UCP07580"/>
</dbReference>
<keyword evidence="2" id="KW-1185">Reference proteome</keyword>
<evidence type="ECO:0000313" key="2">
    <source>
        <dbReference type="Proteomes" id="UP001321700"/>
    </source>
</evidence>
<reference evidence="1 2" key="1">
    <citation type="submission" date="2023-08" db="EMBL/GenBank/DDBJ databases">
        <title>Rhodoferax potami sp. nov. and Rhodoferax mekongensis sp. nov., isolated from the Mekong River in Thailand.</title>
        <authorList>
            <person name="Kitikhun S."/>
            <person name="Charoenyingcharoen P."/>
            <person name="Siriarchawattana P."/>
            <person name="Likhitrattanapisal S."/>
            <person name="Nilsakha T."/>
            <person name="Chanpet A."/>
            <person name="Rattanawaree P."/>
            <person name="Ingsriswang S."/>
        </authorList>
    </citation>
    <scope>NUCLEOTIDE SEQUENCE [LARGE SCALE GENOMIC DNA]</scope>
    <source>
        <strain evidence="1 2">TBRC 17660</strain>
    </source>
</reference>
<dbReference type="Pfam" id="PF10118">
    <property type="entry name" value="Metal_hydrol"/>
    <property type="match status" value="1"/>
</dbReference>
<evidence type="ECO:0000313" key="1">
    <source>
        <dbReference type="EMBL" id="MDT7520450.1"/>
    </source>
</evidence>
<protein>
    <submittedName>
        <fullName evidence="1">Metal-dependent hydrolase</fullName>
        <ecNumber evidence="1">3.-.-.-</ecNumber>
    </submittedName>
</protein>
<accession>A0ABU3KRL4</accession>
<dbReference type="PANTHER" id="PTHR39456">
    <property type="entry name" value="METAL-DEPENDENT HYDROLASE"/>
    <property type="match status" value="1"/>
</dbReference>
<comment type="caution">
    <text evidence="1">The sequence shown here is derived from an EMBL/GenBank/DDBJ whole genome shotgun (WGS) entry which is preliminary data.</text>
</comment>
<dbReference type="PANTHER" id="PTHR39456:SF1">
    <property type="entry name" value="METAL-DEPENDENT HYDROLASE"/>
    <property type="match status" value="1"/>
</dbReference>
<dbReference type="Proteomes" id="UP001321700">
    <property type="component" value="Unassembled WGS sequence"/>
</dbReference>
<keyword evidence="1" id="KW-0378">Hydrolase</keyword>
<dbReference type="EC" id="3.-.-.-" evidence="1"/>
<gene>
    <name evidence="1" type="ORF">RAE19_17335</name>
</gene>
<organism evidence="1 2">
    <name type="scientific">Rhodoferax potami</name>
    <dbReference type="NCBI Taxonomy" id="3068338"/>
    <lineage>
        <taxon>Bacteria</taxon>
        <taxon>Pseudomonadati</taxon>
        <taxon>Pseudomonadota</taxon>
        <taxon>Betaproteobacteria</taxon>
        <taxon>Burkholderiales</taxon>
        <taxon>Comamonadaceae</taxon>
        <taxon>Rhodoferax</taxon>
    </lineage>
</organism>
<dbReference type="EMBL" id="JAVBIK010000001">
    <property type="protein sequence ID" value="MDT7520450.1"/>
    <property type="molecule type" value="Genomic_DNA"/>
</dbReference>
<proteinExistence type="predicted"/>
<dbReference type="GO" id="GO:0016787">
    <property type="term" value="F:hydrolase activity"/>
    <property type="evidence" value="ECO:0007669"/>
    <property type="project" value="UniProtKB-KW"/>
</dbReference>
<name>A0ABU3KRL4_9BURK</name>
<dbReference type="RefSeq" id="WP_313876045.1">
    <property type="nucleotide sequence ID" value="NZ_JAVBIK010000001.1"/>
</dbReference>